<dbReference type="PRINTS" id="PR00992">
    <property type="entry name" value="ALARACEMASE"/>
</dbReference>
<dbReference type="HAMAP" id="MF_01201">
    <property type="entry name" value="Ala_racemase"/>
    <property type="match status" value="1"/>
</dbReference>
<dbReference type="InterPro" id="IPR000821">
    <property type="entry name" value="Ala_racemase"/>
</dbReference>
<dbReference type="Gene3D" id="3.20.20.10">
    <property type="entry name" value="Alanine racemase"/>
    <property type="match status" value="1"/>
</dbReference>
<dbReference type="FunFam" id="2.40.37.10:FF:000002">
    <property type="entry name" value="Alanine racemase"/>
    <property type="match status" value="1"/>
</dbReference>
<dbReference type="Proteomes" id="UP000245362">
    <property type="component" value="Unassembled WGS sequence"/>
</dbReference>
<evidence type="ECO:0000256" key="9">
    <source>
        <dbReference type="HAMAP-Rule" id="MF_01201"/>
    </source>
</evidence>
<keyword evidence="6 9" id="KW-0663">Pyridoxal phosphate</keyword>
<comment type="catalytic activity">
    <reaction evidence="1 9">
        <text>L-alanine = D-alanine</text>
        <dbReference type="Rhea" id="RHEA:20249"/>
        <dbReference type="ChEBI" id="CHEBI:57416"/>
        <dbReference type="ChEBI" id="CHEBI:57972"/>
        <dbReference type="EC" id="5.1.1.1"/>
    </reaction>
</comment>
<dbReference type="Gene3D" id="2.40.37.10">
    <property type="entry name" value="Lyase, Ornithine Decarboxylase, Chain A, domain 1"/>
    <property type="match status" value="1"/>
</dbReference>
<feature type="active site" description="Proton acceptor; specific for L-alanine" evidence="9">
    <location>
        <position position="254"/>
    </location>
</feature>
<dbReference type="GO" id="GO:0030170">
    <property type="term" value="F:pyridoxal phosphate binding"/>
    <property type="evidence" value="ECO:0007669"/>
    <property type="project" value="UniProtKB-UniRule"/>
</dbReference>
<dbReference type="InterPro" id="IPR009006">
    <property type="entry name" value="Ala_racemase/Decarboxylase_C"/>
</dbReference>
<comment type="similarity">
    <text evidence="4 9">Belongs to the alanine racemase family.</text>
</comment>
<dbReference type="UniPathway" id="UPA00042">
    <property type="reaction ID" value="UER00497"/>
</dbReference>
<dbReference type="Pfam" id="PF01168">
    <property type="entry name" value="Ala_racemase_N"/>
    <property type="match status" value="1"/>
</dbReference>
<evidence type="ECO:0000256" key="5">
    <source>
        <dbReference type="ARBA" id="ARBA00013089"/>
    </source>
</evidence>
<dbReference type="FunFam" id="3.20.20.10:FF:000002">
    <property type="entry name" value="Alanine racemase"/>
    <property type="match status" value="1"/>
</dbReference>
<dbReference type="EMBL" id="QFWT01000005">
    <property type="protein sequence ID" value="PWI33370.1"/>
    <property type="molecule type" value="Genomic_DNA"/>
</dbReference>
<evidence type="ECO:0000313" key="14">
    <source>
        <dbReference type="Proteomes" id="UP000245362"/>
    </source>
</evidence>
<evidence type="ECO:0000313" key="13">
    <source>
        <dbReference type="EMBL" id="PWI33370.1"/>
    </source>
</evidence>
<protein>
    <recommendedName>
        <fullName evidence="5 9">Alanine racemase</fullName>
        <ecNumber evidence="5 9">5.1.1.1</ecNumber>
    </recommendedName>
</protein>
<evidence type="ECO:0000256" key="2">
    <source>
        <dbReference type="ARBA" id="ARBA00001933"/>
    </source>
</evidence>
<proteinExistence type="inferred from homology"/>
<evidence type="ECO:0000259" key="12">
    <source>
        <dbReference type="SMART" id="SM01005"/>
    </source>
</evidence>
<keyword evidence="7 9" id="KW-0413">Isomerase</keyword>
<dbReference type="SUPFAM" id="SSF51419">
    <property type="entry name" value="PLP-binding barrel"/>
    <property type="match status" value="1"/>
</dbReference>
<dbReference type="EC" id="5.1.1.1" evidence="5 9"/>
<evidence type="ECO:0000256" key="4">
    <source>
        <dbReference type="ARBA" id="ARBA00007880"/>
    </source>
</evidence>
<dbReference type="PROSITE" id="PS00395">
    <property type="entry name" value="ALANINE_RACEMASE"/>
    <property type="match status" value="1"/>
</dbReference>
<feature type="binding site" evidence="9 11">
    <location>
        <position position="129"/>
    </location>
    <ligand>
        <name>substrate</name>
    </ligand>
</feature>
<reference evidence="13 14" key="1">
    <citation type="submission" date="2018-05" db="EMBL/GenBank/DDBJ databases">
        <title>Vibrio limimaris sp. nov., isolated from marine sediment.</title>
        <authorList>
            <person name="Li C.-M."/>
        </authorList>
    </citation>
    <scope>NUCLEOTIDE SEQUENCE [LARGE SCALE GENOMIC DNA]</scope>
    <source>
        <strain evidence="13 14">E4404</strain>
    </source>
</reference>
<sequence length="357" mass="39269">MVTAEAVVDLEALRHNYQFFKNRCKASKVVAVIKGDAYGHGAVEVAKALDCADMFAVSRIEEGIWLREAGITQPVLLLEGCFCADDLTIAAKEGFETLIHHPEQLRDIETAELEKPIKVWLKLDTGMHRLGVHAEEVADYVDRLRASKNVDGEPGFASHFSCADDLNSPTTQSQLERFLAMTAPYPGEKTLANSAGALYWPEAHFDYARVGIALYGISPDENQTGKEQGLKPVMTLKSKLIAVREHKAGDPVGYGEIWHSGNDTRLGVIAMGYGDGYPRLAPEGTPVWVNGRIVHIVGRVSMDMLTVDLGADATDKAGDEVELWGNHLPVEQVARHIGTIPYELVIKLTKRVCKNYF</sequence>
<dbReference type="NCBIfam" id="TIGR00492">
    <property type="entry name" value="alr"/>
    <property type="match status" value="1"/>
</dbReference>
<dbReference type="RefSeq" id="WP_109319954.1">
    <property type="nucleotide sequence ID" value="NZ_QFWT01000005.1"/>
</dbReference>
<dbReference type="SUPFAM" id="SSF50621">
    <property type="entry name" value="Alanine racemase C-terminal domain-like"/>
    <property type="match status" value="1"/>
</dbReference>
<evidence type="ECO:0000256" key="3">
    <source>
        <dbReference type="ARBA" id="ARBA00004752"/>
    </source>
</evidence>
<comment type="cofactor">
    <cofactor evidence="2 9 10">
        <name>pyridoxal 5'-phosphate</name>
        <dbReference type="ChEBI" id="CHEBI:597326"/>
    </cofactor>
</comment>
<dbReference type="CDD" id="cd06827">
    <property type="entry name" value="PLPDE_III_AR_proteobact"/>
    <property type="match status" value="1"/>
</dbReference>
<dbReference type="GO" id="GO:0008784">
    <property type="term" value="F:alanine racemase activity"/>
    <property type="evidence" value="ECO:0007669"/>
    <property type="project" value="UniProtKB-UniRule"/>
</dbReference>
<feature type="domain" description="Alanine racemase C-terminal" evidence="12">
    <location>
        <begin position="233"/>
        <end position="357"/>
    </location>
</feature>
<dbReference type="GO" id="GO:0005829">
    <property type="term" value="C:cytosol"/>
    <property type="evidence" value="ECO:0007669"/>
    <property type="project" value="TreeGrafter"/>
</dbReference>
<comment type="pathway">
    <text evidence="8 9">Amino-acid biosynthesis; D-alanine biosynthesis; D-alanine from L-alanine: step 1/1.</text>
</comment>
<evidence type="ECO:0000256" key="8">
    <source>
        <dbReference type="ARBA" id="ARBA00037912"/>
    </source>
</evidence>
<evidence type="ECO:0000256" key="11">
    <source>
        <dbReference type="PIRSR" id="PIRSR600821-52"/>
    </source>
</evidence>
<feature type="binding site" evidence="9 11">
    <location>
        <position position="302"/>
    </location>
    <ligand>
        <name>substrate</name>
    </ligand>
</feature>
<dbReference type="Pfam" id="PF00842">
    <property type="entry name" value="Ala_racemase_C"/>
    <property type="match status" value="1"/>
</dbReference>
<dbReference type="AlphaFoldDB" id="A0A2U3B9A0"/>
<name>A0A2U3B9A0_9VIBR</name>
<comment type="caution">
    <text evidence="13">The sequence shown here is derived from an EMBL/GenBank/DDBJ whole genome shotgun (WGS) entry which is preliminary data.</text>
</comment>
<evidence type="ECO:0000256" key="7">
    <source>
        <dbReference type="ARBA" id="ARBA00023235"/>
    </source>
</evidence>
<evidence type="ECO:0000256" key="6">
    <source>
        <dbReference type="ARBA" id="ARBA00022898"/>
    </source>
</evidence>
<comment type="pathway">
    <text evidence="3">Cell wall biogenesis; peptidoglycan biosynthesis.</text>
</comment>
<gene>
    <name evidence="13" type="primary">alr</name>
    <name evidence="13" type="ORF">DI392_10975</name>
</gene>
<dbReference type="PANTHER" id="PTHR30511:SF4">
    <property type="entry name" value="ALANINE RACEMASE, BIOSYNTHETIC"/>
    <property type="match status" value="1"/>
</dbReference>
<dbReference type="GO" id="GO:0030632">
    <property type="term" value="P:D-alanine biosynthetic process"/>
    <property type="evidence" value="ECO:0007669"/>
    <property type="project" value="UniProtKB-UniRule"/>
</dbReference>
<comment type="function">
    <text evidence="9">Catalyzes the interconversion of L-alanine and D-alanine. May also act on other amino acids.</text>
</comment>
<evidence type="ECO:0000256" key="10">
    <source>
        <dbReference type="PIRSR" id="PIRSR600821-50"/>
    </source>
</evidence>
<dbReference type="InterPro" id="IPR020622">
    <property type="entry name" value="Ala_racemase_pyridoxalP-BS"/>
</dbReference>
<dbReference type="InterPro" id="IPR029066">
    <property type="entry name" value="PLP-binding_barrel"/>
</dbReference>
<dbReference type="OrthoDB" id="9813814at2"/>
<dbReference type="InterPro" id="IPR001608">
    <property type="entry name" value="Ala_racemase_N"/>
</dbReference>
<dbReference type="SMART" id="SM01005">
    <property type="entry name" value="Ala_racemase_C"/>
    <property type="match status" value="1"/>
</dbReference>
<organism evidence="13 14">
    <name type="scientific">Vibrio albus</name>
    <dbReference type="NCBI Taxonomy" id="2200953"/>
    <lineage>
        <taxon>Bacteria</taxon>
        <taxon>Pseudomonadati</taxon>
        <taxon>Pseudomonadota</taxon>
        <taxon>Gammaproteobacteria</taxon>
        <taxon>Vibrionales</taxon>
        <taxon>Vibrionaceae</taxon>
        <taxon>Vibrio</taxon>
    </lineage>
</organism>
<keyword evidence="14" id="KW-1185">Reference proteome</keyword>
<feature type="modified residue" description="N6-(pyridoxal phosphate)lysine" evidence="9 10">
    <location>
        <position position="34"/>
    </location>
</feature>
<feature type="active site" description="Proton acceptor; specific for D-alanine" evidence="9">
    <location>
        <position position="34"/>
    </location>
</feature>
<dbReference type="PANTHER" id="PTHR30511">
    <property type="entry name" value="ALANINE RACEMASE"/>
    <property type="match status" value="1"/>
</dbReference>
<accession>A0A2U3B9A0</accession>
<dbReference type="InterPro" id="IPR011079">
    <property type="entry name" value="Ala_racemase_C"/>
</dbReference>
<evidence type="ECO:0000256" key="1">
    <source>
        <dbReference type="ARBA" id="ARBA00000316"/>
    </source>
</evidence>